<dbReference type="Proteomes" id="UP000023152">
    <property type="component" value="Unassembled WGS sequence"/>
</dbReference>
<accession>X6LW52</accession>
<proteinExistence type="predicted"/>
<keyword evidence="2" id="KW-1185">Reference proteome</keyword>
<gene>
    <name evidence="1" type="ORF">RFI_31213</name>
</gene>
<comment type="caution">
    <text evidence="1">The sequence shown here is derived from an EMBL/GenBank/DDBJ whole genome shotgun (WGS) entry which is preliminary data.</text>
</comment>
<dbReference type="EMBL" id="ASPP01027395">
    <property type="protein sequence ID" value="ETO06183.1"/>
    <property type="molecule type" value="Genomic_DNA"/>
</dbReference>
<protein>
    <submittedName>
        <fullName evidence="1">Uncharacterized protein</fullName>
    </submittedName>
</protein>
<name>X6LW52_RETFI</name>
<evidence type="ECO:0000313" key="2">
    <source>
        <dbReference type="Proteomes" id="UP000023152"/>
    </source>
</evidence>
<evidence type="ECO:0000313" key="1">
    <source>
        <dbReference type="EMBL" id="ETO06183.1"/>
    </source>
</evidence>
<organism evidence="1 2">
    <name type="scientific">Reticulomyxa filosa</name>
    <dbReference type="NCBI Taxonomy" id="46433"/>
    <lineage>
        <taxon>Eukaryota</taxon>
        <taxon>Sar</taxon>
        <taxon>Rhizaria</taxon>
        <taxon>Retaria</taxon>
        <taxon>Foraminifera</taxon>
        <taxon>Monothalamids</taxon>
        <taxon>Reticulomyxidae</taxon>
        <taxon>Reticulomyxa</taxon>
    </lineage>
</organism>
<reference evidence="1 2" key="1">
    <citation type="journal article" date="2013" name="Curr. Biol.">
        <title>The Genome of the Foraminiferan Reticulomyxa filosa.</title>
        <authorList>
            <person name="Glockner G."/>
            <person name="Hulsmann N."/>
            <person name="Schleicher M."/>
            <person name="Noegel A.A."/>
            <person name="Eichinger L."/>
            <person name="Gallinger C."/>
            <person name="Pawlowski J."/>
            <person name="Sierra R."/>
            <person name="Euteneuer U."/>
            <person name="Pillet L."/>
            <person name="Moustafa A."/>
            <person name="Platzer M."/>
            <person name="Groth M."/>
            <person name="Szafranski K."/>
            <person name="Schliwa M."/>
        </authorList>
    </citation>
    <scope>NUCLEOTIDE SEQUENCE [LARGE SCALE GENOMIC DNA]</scope>
</reference>
<sequence length="324" mass="37482">MIHNLDASQLFHQNQKTFDETCQSLLRGNVCMFGRDWPCLLDTNQSVWKCQHGDNCPPNSTLFQNSNSCSKRHFYLYIPACSACAHSSRYQSHNFNQTHCHNHNHFNNCSDNNVTPINRIPKKRLRKDFDFDNSSFCCFLFLFLFSRLRVLMLRIMVDKIGDSPSSFDCSSDDKTSDERHSFSKKRRRFDSITHRFASISWKPLASSPLNTETLSDLSDFDSSSLKTSKPSLATAPNGKLSINSKLNWGWENSNDNNNCFDSKETVLRWDNISSKHSNPTHNYSSNTAFSCSWNVEWNERQSLNKNSSNSFFRRNEVEIDMNDL</sequence>
<dbReference type="AlphaFoldDB" id="X6LW52"/>